<gene>
    <name evidence="2" type="ORF">LX13_002745</name>
</gene>
<proteinExistence type="predicted"/>
<dbReference type="CDD" id="cd11336">
    <property type="entry name" value="AmyAc_MTSase"/>
    <property type="match status" value="1"/>
</dbReference>
<sequence>MGTTHTGGTRPAFVATYRLQLTADFTFADAAAQIPHISALGISHLYLSPIGTAMAGSTHGYDWVPPPEVAEVLGGIDGLRTLRRAATDAGLGIIVDIVPNHTGVEDPRQNPWWWDVLTHGSASEFAHHFDIDWAPDNGTDGRIALPVLGTPDDVEALTLETDDSGTTELGFYEHRFPLAPDTDTTSPRTAHDGQAYRLVAWDSGLIGYRRFFAVNGLAGMRQEDPAVYAATHTLVHRLVAEDLVDGLRVDHPDGLTDPMGYLEQLRADLGDDRLLLIEKVLSVDEDLDPALPVDGTTGYEALRVLDGVFVDATAVETFTELHRSVTGNPGDRDWIDTAEHAIKLGTLDEMFPAERARLSRAIRQAARDAGDTDATAVPATDLDAAIGEVVASLGVYRADYPTLRPRLSATFDEVRDRLPELGSAIHLIAEAVASDGEPSARLAQVCGATTAKSVEDCLFYRTARLVALQEVGGDPGRFGTSVEEFHAFNLARARDWPSAMTTLSTHDTKRGEDVRARIGLLSRHPDQWSELVGSMMSTTPAPDAVTGLFLLQNIVGVWPLDGAPDASVRERLHEFTTKAIREAALVTSWTESDDEMESAIHRWVDDVLDGPVGDQITTLIATMRADIVDVCVAHKALGLLVPGFGDVYQGTEWFEDTLVDPDNRRPVDFGRSIDHPKTVLVIAALALRRDHPESFGVDGAYTPVYATGPAAGEVVAFGRGPDVLVLVARTRITDSDAAAATVLELPEGRWRSRTGTDEFTGSVAMSAAFAHGPVALLELLDRRPG</sequence>
<evidence type="ECO:0000313" key="2">
    <source>
        <dbReference type="EMBL" id="MCP2176917.1"/>
    </source>
</evidence>
<dbReference type="Pfam" id="PF00128">
    <property type="entry name" value="Alpha-amylase"/>
    <property type="match status" value="1"/>
</dbReference>
<name>A0ABT1HFA1_9NOCA</name>
<reference evidence="2 3" key="1">
    <citation type="submission" date="2022-06" db="EMBL/GenBank/DDBJ databases">
        <title>Genomic Encyclopedia of Archaeal and Bacterial Type Strains, Phase II (KMG-II): from individual species to whole genera.</title>
        <authorList>
            <person name="Goeker M."/>
        </authorList>
    </citation>
    <scope>NUCLEOTIDE SEQUENCE [LARGE SCALE GENOMIC DNA]</scope>
    <source>
        <strain evidence="2 3">DSM 44693</strain>
    </source>
</reference>
<dbReference type="PANTHER" id="PTHR10357">
    <property type="entry name" value="ALPHA-AMYLASE FAMILY MEMBER"/>
    <property type="match status" value="1"/>
</dbReference>
<dbReference type="PANTHER" id="PTHR10357:SF216">
    <property type="entry name" value="MALTOOLIGOSYL TREHALOSE SYNTHASE-RELATED"/>
    <property type="match status" value="1"/>
</dbReference>
<organism evidence="2 3">
    <name type="scientific">Williamsia maris</name>
    <dbReference type="NCBI Taxonomy" id="72806"/>
    <lineage>
        <taxon>Bacteria</taxon>
        <taxon>Bacillati</taxon>
        <taxon>Actinomycetota</taxon>
        <taxon>Actinomycetes</taxon>
        <taxon>Mycobacteriales</taxon>
        <taxon>Nocardiaceae</taxon>
        <taxon>Williamsia</taxon>
    </lineage>
</organism>
<dbReference type="InterPro" id="IPR012767">
    <property type="entry name" value="Trehalose_TreY"/>
</dbReference>
<evidence type="ECO:0000259" key="1">
    <source>
        <dbReference type="SMART" id="SM00642"/>
    </source>
</evidence>
<protein>
    <submittedName>
        <fullName evidence="2">(1-&gt;4)-alpha-D-glucan 1-alpha-D-glucosylmutase</fullName>
    </submittedName>
</protein>
<dbReference type="EMBL" id="JAMTCJ010000003">
    <property type="protein sequence ID" value="MCP2176917.1"/>
    <property type="molecule type" value="Genomic_DNA"/>
</dbReference>
<evidence type="ECO:0000313" key="3">
    <source>
        <dbReference type="Proteomes" id="UP001206895"/>
    </source>
</evidence>
<dbReference type="InterPro" id="IPR006047">
    <property type="entry name" value="GH13_cat_dom"/>
</dbReference>
<dbReference type="InterPro" id="IPR017853">
    <property type="entry name" value="GH"/>
</dbReference>
<dbReference type="SMART" id="SM00642">
    <property type="entry name" value="Aamy"/>
    <property type="match status" value="1"/>
</dbReference>
<keyword evidence="3" id="KW-1185">Reference proteome</keyword>
<dbReference type="InterPro" id="IPR013797">
    <property type="entry name" value="Maltooligo_trehalose_synth_4"/>
</dbReference>
<accession>A0ABT1HFA1</accession>
<dbReference type="NCBIfam" id="TIGR02401">
    <property type="entry name" value="trehalose_TreY"/>
    <property type="match status" value="1"/>
</dbReference>
<feature type="domain" description="Glycosyl hydrolase family 13 catalytic" evidence="1">
    <location>
        <begin position="13"/>
        <end position="688"/>
    </location>
</feature>
<dbReference type="Proteomes" id="UP001206895">
    <property type="component" value="Unassembled WGS sequence"/>
</dbReference>
<dbReference type="SUPFAM" id="SSF51445">
    <property type="entry name" value="(Trans)glycosidases"/>
    <property type="match status" value="1"/>
</dbReference>
<dbReference type="RefSeq" id="WP_253661928.1">
    <property type="nucleotide sequence ID" value="NZ_BAAAJQ010000001.1"/>
</dbReference>
<dbReference type="Gene3D" id="1.10.10.470">
    <property type="entry name" value="Maltooligosyl trehalose synthase, domain 4"/>
    <property type="match status" value="1"/>
</dbReference>
<dbReference type="Gene3D" id="3.20.20.80">
    <property type="entry name" value="Glycosidases"/>
    <property type="match status" value="3"/>
</dbReference>
<comment type="caution">
    <text evidence="2">The sequence shown here is derived from an EMBL/GenBank/DDBJ whole genome shotgun (WGS) entry which is preliminary data.</text>
</comment>